<name>A0A9D9E4R3_9BACT</name>
<dbReference type="EMBL" id="JADIMW010000061">
    <property type="protein sequence ID" value="MBO8438343.1"/>
    <property type="molecule type" value="Genomic_DNA"/>
</dbReference>
<dbReference type="PANTHER" id="PTHR36456:SF1">
    <property type="entry name" value="UPF0232 PROTEIN SCO3875"/>
    <property type="match status" value="1"/>
</dbReference>
<dbReference type="InterPro" id="IPR007922">
    <property type="entry name" value="DciA-like"/>
</dbReference>
<gene>
    <name evidence="1" type="ORF">IAC54_05525</name>
</gene>
<dbReference type="Proteomes" id="UP000823636">
    <property type="component" value="Unassembled WGS sequence"/>
</dbReference>
<evidence type="ECO:0000313" key="2">
    <source>
        <dbReference type="Proteomes" id="UP000823636"/>
    </source>
</evidence>
<accession>A0A9D9E4R3</accession>
<organism evidence="1 2">
    <name type="scientific">Candidatus Caccoplasma merdipullorum</name>
    <dbReference type="NCBI Taxonomy" id="2840718"/>
    <lineage>
        <taxon>Bacteria</taxon>
        <taxon>Pseudomonadati</taxon>
        <taxon>Bacteroidota</taxon>
        <taxon>Bacteroidia</taxon>
        <taxon>Bacteroidales</taxon>
        <taxon>Bacteroidaceae</taxon>
        <taxon>Bacteroidaceae incertae sedis</taxon>
        <taxon>Candidatus Caccoplasma</taxon>
    </lineage>
</organism>
<dbReference type="AlphaFoldDB" id="A0A9D9E4R3"/>
<evidence type="ECO:0000313" key="1">
    <source>
        <dbReference type="EMBL" id="MBO8438343.1"/>
    </source>
</evidence>
<protein>
    <submittedName>
        <fullName evidence="1">DUF721 domain-containing protein</fullName>
    </submittedName>
</protein>
<dbReference type="PANTHER" id="PTHR36456">
    <property type="entry name" value="UPF0232 PROTEIN SCO3875"/>
    <property type="match status" value="1"/>
</dbReference>
<dbReference type="Pfam" id="PF05258">
    <property type="entry name" value="DciA"/>
    <property type="match status" value="1"/>
</dbReference>
<reference evidence="1" key="1">
    <citation type="submission" date="2020-10" db="EMBL/GenBank/DDBJ databases">
        <authorList>
            <person name="Gilroy R."/>
        </authorList>
    </citation>
    <scope>NUCLEOTIDE SEQUENCE</scope>
    <source>
        <strain evidence="1">G3-4614</strain>
    </source>
</reference>
<comment type="caution">
    <text evidence="1">The sequence shown here is derived from an EMBL/GenBank/DDBJ whole genome shotgun (WGS) entry which is preliminary data.</text>
</comment>
<reference evidence="1" key="2">
    <citation type="journal article" date="2021" name="PeerJ">
        <title>Extensive microbial diversity within the chicken gut microbiome revealed by metagenomics and culture.</title>
        <authorList>
            <person name="Gilroy R."/>
            <person name="Ravi A."/>
            <person name="Getino M."/>
            <person name="Pursley I."/>
            <person name="Horton D.L."/>
            <person name="Alikhan N.F."/>
            <person name="Baker D."/>
            <person name="Gharbi K."/>
            <person name="Hall N."/>
            <person name="Watson M."/>
            <person name="Adriaenssens E.M."/>
            <person name="Foster-Nyarko E."/>
            <person name="Jarju S."/>
            <person name="Secka A."/>
            <person name="Antonio M."/>
            <person name="Oren A."/>
            <person name="Chaudhuri R.R."/>
            <person name="La Ragione R."/>
            <person name="Hildebrand F."/>
            <person name="Pallen M.J."/>
        </authorList>
    </citation>
    <scope>NUCLEOTIDE SEQUENCE</scope>
    <source>
        <strain evidence="1">G3-4614</strain>
    </source>
</reference>
<proteinExistence type="predicted"/>
<sequence length="96" mass="10801">MRRKETLHISEVLRTFVRKYGLESKLDECSAVAALGDVIGEAMMQYVNDVRVREGVMVVCLSSSVVRSELVMNKSSLLERLNAVTGHDTIKDIVFR</sequence>